<protein>
    <recommendedName>
        <fullName evidence="4">uracil phosphoribosyltransferase</fullName>
        <ecNumber evidence="4">2.4.2.9</ecNumber>
    </recommendedName>
</protein>
<dbReference type="GO" id="GO:0005525">
    <property type="term" value="F:GTP binding"/>
    <property type="evidence" value="ECO:0007669"/>
    <property type="project" value="UniProtKB-KW"/>
</dbReference>
<dbReference type="PANTHER" id="PTHR32315">
    <property type="entry name" value="ADENINE PHOSPHORIBOSYLTRANSFERASE"/>
    <property type="match status" value="1"/>
</dbReference>
<accession>A0AAJ5NL97</accession>
<evidence type="ECO:0000313" key="13">
    <source>
        <dbReference type="Proteomes" id="UP000224629"/>
    </source>
</evidence>
<reference evidence="11 13" key="1">
    <citation type="submission" date="2017-10" db="EMBL/GenBank/DDBJ databases">
        <title>Genome-wide analysis of the first isolated strain mycoplasma dispar GS01.</title>
        <authorList>
            <person name="Hao H."/>
            <person name="Chen S."/>
            <person name="Zhao P."/>
            <person name="Chu Y."/>
            <person name="Liu Y."/>
        </authorList>
    </citation>
    <scope>NUCLEOTIDE SEQUENCE [LARGE SCALE GENOMIC DNA]</scope>
    <source>
        <strain evidence="11 13">GS01</strain>
    </source>
</reference>
<dbReference type="Pfam" id="PF14681">
    <property type="entry name" value="UPRTase"/>
    <property type="match status" value="1"/>
</dbReference>
<keyword evidence="5" id="KW-0021">Allosteric enzyme</keyword>
<organism evidence="12 14">
    <name type="scientific">Mesomycoplasma dispar</name>
    <dbReference type="NCBI Taxonomy" id="86660"/>
    <lineage>
        <taxon>Bacteria</taxon>
        <taxon>Bacillati</taxon>
        <taxon>Mycoplasmatota</taxon>
        <taxon>Mycoplasmoidales</taxon>
        <taxon>Metamycoplasmataceae</taxon>
        <taxon>Mesomycoplasma</taxon>
    </lineage>
</organism>
<gene>
    <name evidence="12" type="primary">upp</name>
    <name evidence="11" type="ORF">CSW10_02105</name>
    <name evidence="12" type="ORF">NCTC10125_00434</name>
</gene>
<dbReference type="Proteomes" id="UP000289629">
    <property type="component" value="Chromosome"/>
</dbReference>
<evidence type="ECO:0000259" key="10">
    <source>
        <dbReference type="Pfam" id="PF14681"/>
    </source>
</evidence>
<evidence type="ECO:0000256" key="4">
    <source>
        <dbReference type="ARBA" id="ARBA00011894"/>
    </source>
</evidence>
<evidence type="ECO:0000256" key="8">
    <source>
        <dbReference type="ARBA" id="ARBA00022741"/>
    </source>
</evidence>
<evidence type="ECO:0000256" key="1">
    <source>
        <dbReference type="ARBA" id="ARBA00001946"/>
    </source>
</evidence>
<evidence type="ECO:0000256" key="2">
    <source>
        <dbReference type="ARBA" id="ARBA00005180"/>
    </source>
</evidence>
<comment type="similarity">
    <text evidence="3">Belongs to the UPRTase family.</text>
</comment>
<feature type="domain" description="Phosphoribosyltransferase" evidence="10">
    <location>
        <begin position="6"/>
        <end position="203"/>
    </location>
</feature>
<comment type="pathway">
    <text evidence="2">Pyrimidine metabolism; UMP biosynthesis via salvage pathway; UMP from uracil: step 1/1.</text>
</comment>
<comment type="cofactor">
    <cofactor evidence="1">
        <name>Mg(2+)</name>
        <dbReference type="ChEBI" id="CHEBI:18420"/>
    </cofactor>
</comment>
<dbReference type="InterPro" id="IPR050054">
    <property type="entry name" value="UPRTase/APRTase"/>
</dbReference>
<evidence type="ECO:0000313" key="12">
    <source>
        <dbReference type="EMBL" id="VEU61868.1"/>
    </source>
</evidence>
<reference evidence="12 14" key="2">
    <citation type="submission" date="2019-01" db="EMBL/GenBank/DDBJ databases">
        <authorList>
            <consortium name="Pathogen Informatics"/>
        </authorList>
    </citation>
    <scope>NUCLEOTIDE SEQUENCE [LARGE SCALE GENOMIC DNA]</scope>
    <source>
        <strain evidence="12 14">NCTC10125</strain>
    </source>
</reference>
<keyword evidence="7 12" id="KW-0808">Transferase</keyword>
<keyword evidence="13" id="KW-1185">Reference proteome</keyword>
<dbReference type="EC" id="2.4.2.9" evidence="4"/>
<sequence>MEIRVTHPLIASEISKIRQRTTLIDFRASIRKISTLLAFSVLEKLTTEEFQSISVLDEKFSGKKITNQVVFVPILRAGFGMVEPFLDLLPDSKVAPIGLKRNLDLSIQNYFQDLPSPESNSVAIILDPILATGNSLVSAIDLLVEKGFRKIMVATILTVQQGLDKIKEKYPEIPLFFCQKDTKLNNKGYIIPGIGDAGDRFFGD</sequence>
<dbReference type="KEGG" id="mds:MDIS_02265"/>
<dbReference type="InterPro" id="IPR029057">
    <property type="entry name" value="PRTase-like"/>
</dbReference>
<evidence type="ECO:0000313" key="11">
    <source>
        <dbReference type="EMBL" id="ATP59719.1"/>
    </source>
</evidence>
<evidence type="ECO:0000256" key="7">
    <source>
        <dbReference type="ARBA" id="ARBA00022679"/>
    </source>
</evidence>
<evidence type="ECO:0000256" key="9">
    <source>
        <dbReference type="ARBA" id="ARBA00023134"/>
    </source>
</evidence>
<dbReference type="Gene3D" id="3.40.50.2020">
    <property type="match status" value="1"/>
</dbReference>
<dbReference type="Proteomes" id="UP000224629">
    <property type="component" value="Chromosome"/>
</dbReference>
<keyword evidence="8" id="KW-0547">Nucleotide-binding</keyword>
<evidence type="ECO:0000256" key="5">
    <source>
        <dbReference type="ARBA" id="ARBA00022533"/>
    </source>
</evidence>
<dbReference type="SUPFAM" id="SSF53271">
    <property type="entry name" value="PRTase-like"/>
    <property type="match status" value="1"/>
</dbReference>
<dbReference type="GO" id="GO:0004845">
    <property type="term" value="F:uracil phosphoribosyltransferase activity"/>
    <property type="evidence" value="ECO:0007669"/>
    <property type="project" value="UniProtKB-EC"/>
</dbReference>
<keyword evidence="6 12" id="KW-0328">Glycosyltransferase</keyword>
<name>A0AAJ5NL97_9BACT</name>
<dbReference type="CDD" id="cd06223">
    <property type="entry name" value="PRTases_typeI"/>
    <property type="match status" value="1"/>
</dbReference>
<proteinExistence type="inferred from homology"/>
<dbReference type="PANTHER" id="PTHR32315:SF4">
    <property type="entry name" value="URACIL PHOSPHORIBOSYLTRANSFERASE, CHLOROPLASTIC"/>
    <property type="match status" value="1"/>
</dbReference>
<dbReference type="AlphaFoldDB" id="A0AAJ5NL97"/>
<dbReference type="EMBL" id="LR214971">
    <property type="protein sequence ID" value="VEU61868.1"/>
    <property type="molecule type" value="Genomic_DNA"/>
</dbReference>
<dbReference type="InterPro" id="IPR000836">
    <property type="entry name" value="PRTase_dom"/>
</dbReference>
<evidence type="ECO:0000256" key="6">
    <source>
        <dbReference type="ARBA" id="ARBA00022676"/>
    </source>
</evidence>
<dbReference type="RefSeq" id="WP_044635443.1">
    <property type="nucleotide sequence ID" value="NZ_CP007229.1"/>
</dbReference>
<evidence type="ECO:0000313" key="14">
    <source>
        <dbReference type="Proteomes" id="UP000289629"/>
    </source>
</evidence>
<keyword evidence="9" id="KW-0342">GTP-binding</keyword>
<dbReference type="NCBIfam" id="NF001097">
    <property type="entry name" value="PRK00129.1"/>
    <property type="match status" value="1"/>
</dbReference>
<dbReference type="EMBL" id="CP024161">
    <property type="protein sequence ID" value="ATP59719.1"/>
    <property type="molecule type" value="Genomic_DNA"/>
</dbReference>
<evidence type="ECO:0000256" key="3">
    <source>
        <dbReference type="ARBA" id="ARBA00009516"/>
    </source>
</evidence>